<dbReference type="Pfam" id="PF00625">
    <property type="entry name" value="Guanylate_kin"/>
    <property type="match status" value="1"/>
</dbReference>
<evidence type="ECO:0000256" key="6">
    <source>
        <dbReference type="ARBA" id="ARBA00022741"/>
    </source>
</evidence>
<evidence type="ECO:0000313" key="14">
    <source>
        <dbReference type="EMBL" id="QBI21542.1"/>
    </source>
</evidence>
<dbReference type="EC" id="2.7.4.8" evidence="3 11"/>
<dbReference type="PANTHER" id="PTHR23117:SF13">
    <property type="entry name" value="GUANYLATE KINASE"/>
    <property type="match status" value="1"/>
</dbReference>
<keyword evidence="8 11" id="KW-0067">ATP-binding</keyword>
<dbReference type="InterPro" id="IPR017665">
    <property type="entry name" value="Guanylate_kinase"/>
</dbReference>
<evidence type="ECO:0000256" key="8">
    <source>
        <dbReference type="ARBA" id="ARBA00022840"/>
    </source>
</evidence>
<dbReference type="AlphaFoldDB" id="A0A411YK10"/>
<organism evidence="14 15">
    <name type="scientific">Egibacter rhizosphaerae</name>
    <dbReference type="NCBI Taxonomy" id="1670831"/>
    <lineage>
        <taxon>Bacteria</taxon>
        <taxon>Bacillati</taxon>
        <taxon>Actinomycetota</taxon>
        <taxon>Nitriliruptoria</taxon>
        <taxon>Egibacterales</taxon>
        <taxon>Egibacteraceae</taxon>
        <taxon>Egibacter</taxon>
    </lineage>
</organism>
<dbReference type="PROSITE" id="PS00856">
    <property type="entry name" value="GUANYLATE_KINASE_1"/>
    <property type="match status" value="1"/>
</dbReference>
<gene>
    <name evidence="11" type="primary">gmk</name>
    <name evidence="14" type="ORF">ER308_19525</name>
</gene>
<dbReference type="PANTHER" id="PTHR23117">
    <property type="entry name" value="GUANYLATE KINASE-RELATED"/>
    <property type="match status" value="1"/>
</dbReference>
<proteinExistence type="inferred from homology"/>
<dbReference type="KEGG" id="erz:ER308_19525"/>
<dbReference type="EMBL" id="CP036402">
    <property type="protein sequence ID" value="QBI21542.1"/>
    <property type="molecule type" value="Genomic_DNA"/>
</dbReference>
<accession>A0A411YK10</accession>
<dbReference type="GO" id="GO:0005524">
    <property type="term" value="F:ATP binding"/>
    <property type="evidence" value="ECO:0007669"/>
    <property type="project" value="UniProtKB-UniRule"/>
</dbReference>
<comment type="similarity">
    <text evidence="2 11">Belongs to the guanylate kinase family.</text>
</comment>
<evidence type="ECO:0000256" key="7">
    <source>
        <dbReference type="ARBA" id="ARBA00022777"/>
    </source>
</evidence>
<evidence type="ECO:0000256" key="1">
    <source>
        <dbReference type="ARBA" id="ARBA00003531"/>
    </source>
</evidence>
<dbReference type="OrthoDB" id="9808150at2"/>
<dbReference type="Gene3D" id="3.30.63.10">
    <property type="entry name" value="Guanylate Kinase phosphate binding domain"/>
    <property type="match status" value="1"/>
</dbReference>
<evidence type="ECO:0000256" key="12">
    <source>
        <dbReference type="SAM" id="MobiDB-lite"/>
    </source>
</evidence>
<comment type="catalytic activity">
    <reaction evidence="10 11">
        <text>GMP + ATP = GDP + ADP</text>
        <dbReference type="Rhea" id="RHEA:20780"/>
        <dbReference type="ChEBI" id="CHEBI:30616"/>
        <dbReference type="ChEBI" id="CHEBI:58115"/>
        <dbReference type="ChEBI" id="CHEBI:58189"/>
        <dbReference type="ChEBI" id="CHEBI:456216"/>
        <dbReference type="EC" id="2.7.4.8"/>
    </reaction>
</comment>
<dbReference type="GO" id="GO:0005829">
    <property type="term" value="C:cytosol"/>
    <property type="evidence" value="ECO:0007669"/>
    <property type="project" value="TreeGrafter"/>
</dbReference>
<keyword evidence="5 11" id="KW-0808">Transferase</keyword>
<keyword evidence="15" id="KW-1185">Reference proteome</keyword>
<dbReference type="SUPFAM" id="SSF52540">
    <property type="entry name" value="P-loop containing nucleoside triphosphate hydrolases"/>
    <property type="match status" value="1"/>
</dbReference>
<keyword evidence="6 11" id="KW-0547">Nucleotide-binding</keyword>
<sequence length="228" mass="24109">MSGPGAPEPGTAGTPPEPAGTADGRLLVVSGPGGVGKGTVVAQLRAQRPDVAVSVSATTRAPRPHERDGVDYWFLDPDAFTELVEAGGFLEWAEFGGDRYGTPWSSVAAARADGGVVLLEIEVQGALQVRDRFEDAVLVFLCPPDDDALVARLRQRGTDPPERIAERMAIARWELAQAERFDIRITNDELAATVDELASILDVMGTGGRPTEHGTCGPEGPPEGGREE</sequence>
<name>A0A411YK10_9ACTN</name>
<dbReference type="InterPro" id="IPR008144">
    <property type="entry name" value="Guanylate_kin-like_dom"/>
</dbReference>
<evidence type="ECO:0000313" key="15">
    <source>
        <dbReference type="Proteomes" id="UP000291469"/>
    </source>
</evidence>
<dbReference type="CDD" id="cd00071">
    <property type="entry name" value="GMPK"/>
    <property type="match status" value="1"/>
</dbReference>
<dbReference type="PROSITE" id="PS50052">
    <property type="entry name" value="GUANYLATE_KINASE_2"/>
    <property type="match status" value="1"/>
</dbReference>
<dbReference type="HAMAP" id="MF_00328">
    <property type="entry name" value="Guanylate_kinase"/>
    <property type="match status" value="1"/>
</dbReference>
<reference evidence="14 15" key="1">
    <citation type="submission" date="2019-01" db="EMBL/GenBank/DDBJ databases">
        <title>Egibacter rhizosphaerae EGI 80759T.</title>
        <authorList>
            <person name="Chen D.-D."/>
            <person name="Tian Y."/>
            <person name="Jiao J.-Y."/>
            <person name="Zhang X.-T."/>
            <person name="Zhang Y.-G."/>
            <person name="Zhang Y."/>
            <person name="Xiao M."/>
            <person name="Shu W.-S."/>
            <person name="Li W.-J."/>
        </authorList>
    </citation>
    <scope>NUCLEOTIDE SEQUENCE [LARGE SCALE GENOMIC DNA]</scope>
    <source>
        <strain evidence="14 15">EGI 80759</strain>
    </source>
</reference>
<keyword evidence="11" id="KW-0963">Cytoplasm</keyword>
<feature type="compositionally biased region" description="Low complexity" evidence="12">
    <location>
        <begin position="1"/>
        <end position="22"/>
    </location>
</feature>
<dbReference type="InterPro" id="IPR020590">
    <property type="entry name" value="Guanylate_kinase_CS"/>
</dbReference>
<dbReference type="SMART" id="SM00072">
    <property type="entry name" value="GuKc"/>
    <property type="match status" value="1"/>
</dbReference>
<evidence type="ECO:0000256" key="3">
    <source>
        <dbReference type="ARBA" id="ARBA00012961"/>
    </source>
</evidence>
<dbReference type="NCBIfam" id="TIGR03263">
    <property type="entry name" value="guanyl_kin"/>
    <property type="match status" value="1"/>
</dbReference>
<feature type="region of interest" description="Disordered" evidence="12">
    <location>
        <begin position="1"/>
        <end position="31"/>
    </location>
</feature>
<dbReference type="InterPro" id="IPR008145">
    <property type="entry name" value="GK/Ca_channel_bsu"/>
</dbReference>
<comment type="caution">
    <text evidence="11">Lacks conserved residue(s) required for the propagation of feature annotation.</text>
</comment>
<evidence type="ECO:0000259" key="13">
    <source>
        <dbReference type="PROSITE" id="PS50052"/>
    </source>
</evidence>
<evidence type="ECO:0000256" key="10">
    <source>
        <dbReference type="ARBA" id="ARBA00048594"/>
    </source>
</evidence>
<dbReference type="GO" id="GO:0004385">
    <property type="term" value="F:GMP kinase activity"/>
    <property type="evidence" value="ECO:0007669"/>
    <property type="project" value="UniProtKB-UniRule"/>
</dbReference>
<comment type="subcellular location">
    <subcellularLocation>
        <location evidence="11">Cytoplasm</location>
    </subcellularLocation>
</comment>
<evidence type="ECO:0000256" key="5">
    <source>
        <dbReference type="ARBA" id="ARBA00022679"/>
    </source>
</evidence>
<evidence type="ECO:0000256" key="11">
    <source>
        <dbReference type="HAMAP-Rule" id="MF_00328"/>
    </source>
</evidence>
<comment type="function">
    <text evidence="1 11">Essential for recycling GMP and indirectly, cGMP.</text>
</comment>
<dbReference type="Proteomes" id="UP000291469">
    <property type="component" value="Chromosome"/>
</dbReference>
<feature type="region of interest" description="Disordered" evidence="12">
    <location>
        <begin position="205"/>
        <end position="228"/>
    </location>
</feature>
<keyword evidence="7 11" id="KW-0418">Kinase</keyword>
<evidence type="ECO:0000256" key="4">
    <source>
        <dbReference type="ARBA" id="ARBA00016296"/>
    </source>
</evidence>
<dbReference type="Gene3D" id="3.40.50.300">
    <property type="entry name" value="P-loop containing nucleotide triphosphate hydrolases"/>
    <property type="match status" value="1"/>
</dbReference>
<protein>
    <recommendedName>
        <fullName evidence="4 11">Guanylate kinase</fullName>
        <ecNumber evidence="3 11">2.7.4.8</ecNumber>
    </recommendedName>
    <alternativeName>
        <fullName evidence="9 11">GMP kinase</fullName>
    </alternativeName>
</protein>
<feature type="domain" description="Guanylate kinase-like" evidence="13">
    <location>
        <begin position="24"/>
        <end position="202"/>
    </location>
</feature>
<evidence type="ECO:0000256" key="2">
    <source>
        <dbReference type="ARBA" id="ARBA00005790"/>
    </source>
</evidence>
<dbReference type="FunFam" id="3.30.63.10:FF:000002">
    <property type="entry name" value="Guanylate kinase 1"/>
    <property type="match status" value="1"/>
</dbReference>
<dbReference type="InterPro" id="IPR027417">
    <property type="entry name" value="P-loop_NTPase"/>
</dbReference>
<evidence type="ECO:0000256" key="9">
    <source>
        <dbReference type="ARBA" id="ARBA00030128"/>
    </source>
</evidence>